<evidence type="ECO:0000313" key="2">
    <source>
        <dbReference type="Proteomes" id="UP001341840"/>
    </source>
</evidence>
<name>A0ABU6VSJ8_9FABA</name>
<protein>
    <submittedName>
        <fullName evidence="1">Uncharacterized protein</fullName>
    </submittedName>
</protein>
<accession>A0ABU6VSJ8</accession>
<sequence length="126" mass="13765">MGLVASTMGSKEIDKYWVGGYVTLGEGDVKCWFGELIIVKEQGDEYIEGLGIGLQFMLEEVNAIEEDITAVVDTKDIVGWINEAENKIQSKKTMANKSSKDGRSVEALGILSTMSNGCCYTNMVLI</sequence>
<reference evidence="1 2" key="1">
    <citation type="journal article" date="2023" name="Plants (Basel)">
        <title>Bridging the Gap: Combining Genomics and Transcriptomics Approaches to Understand Stylosanthes scabra, an Orphan Legume from the Brazilian Caatinga.</title>
        <authorList>
            <person name="Ferreira-Neto J.R.C."/>
            <person name="da Silva M.D."/>
            <person name="Binneck E."/>
            <person name="de Melo N.F."/>
            <person name="da Silva R.H."/>
            <person name="de Melo A.L.T.M."/>
            <person name="Pandolfi V."/>
            <person name="Bustamante F.O."/>
            <person name="Brasileiro-Vidal A.C."/>
            <person name="Benko-Iseppon A.M."/>
        </authorList>
    </citation>
    <scope>NUCLEOTIDE SEQUENCE [LARGE SCALE GENOMIC DNA]</scope>
    <source>
        <tissue evidence="1">Leaves</tissue>
    </source>
</reference>
<keyword evidence="2" id="KW-1185">Reference proteome</keyword>
<comment type="caution">
    <text evidence="1">The sequence shown here is derived from an EMBL/GenBank/DDBJ whole genome shotgun (WGS) entry which is preliminary data.</text>
</comment>
<proteinExistence type="predicted"/>
<evidence type="ECO:0000313" key="1">
    <source>
        <dbReference type="EMBL" id="MED6175118.1"/>
    </source>
</evidence>
<gene>
    <name evidence="1" type="ORF">PIB30_075442</name>
</gene>
<dbReference type="EMBL" id="JASCZI010151996">
    <property type="protein sequence ID" value="MED6175118.1"/>
    <property type="molecule type" value="Genomic_DNA"/>
</dbReference>
<dbReference type="Proteomes" id="UP001341840">
    <property type="component" value="Unassembled WGS sequence"/>
</dbReference>
<organism evidence="1 2">
    <name type="scientific">Stylosanthes scabra</name>
    <dbReference type="NCBI Taxonomy" id="79078"/>
    <lineage>
        <taxon>Eukaryota</taxon>
        <taxon>Viridiplantae</taxon>
        <taxon>Streptophyta</taxon>
        <taxon>Embryophyta</taxon>
        <taxon>Tracheophyta</taxon>
        <taxon>Spermatophyta</taxon>
        <taxon>Magnoliopsida</taxon>
        <taxon>eudicotyledons</taxon>
        <taxon>Gunneridae</taxon>
        <taxon>Pentapetalae</taxon>
        <taxon>rosids</taxon>
        <taxon>fabids</taxon>
        <taxon>Fabales</taxon>
        <taxon>Fabaceae</taxon>
        <taxon>Papilionoideae</taxon>
        <taxon>50 kb inversion clade</taxon>
        <taxon>dalbergioids sensu lato</taxon>
        <taxon>Dalbergieae</taxon>
        <taxon>Pterocarpus clade</taxon>
        <taxon>Stylosanthes</taxon>
    </lineage>
</organism>